<dbReference type="EMBL" id="JAGSOG010000064">
    <property type="protein sequence ID" value="MBR7834624.1"/>
    <property type="molecule type" value="Genomic_DNA"/>
</dbReference>
<keyword evidence="5" id="KW-1185">Reference proteome</keyword>
<dbReference type="Pfam" id="PF00702">
    <property type="entry name" value="Hydrolase"/>
    <property type="match status" value="1"/>
</dbReference>
<dbReference type="SFLD" id="SFLDG01135">
    <property type="entry name" value="C1.5.6:_HAD__Beta-PGM__Phospha"/>
    <property type="match status" value="1"/>
</dbReference>
<dbReference type="Gene3D" id="3.40.50.1000">
    <property type="entry name" value="HAD superfamily/HAD-like"/>
    <property type="match status" value="1"/>
</dbReference>
<dbReference type="InterPro" id="IPR023214">
    <property type="entry name" value="HAD_sf"/>
</dbReference>
<evidence type="ECO:0000313" key="4">
    <source>
        <dbReference type="EMBL" id="MBR7834624.1"/>
    </source>
</evidence>
<reference evidence="4" key="1">
    <citation type="submission" date="2021-04" db="EMBL/GenBank/DDBJ databases">
        <title>Genome based classification of Actinospica acidithermotolerans sp. nov., an actinobacterium isolated from an Indonesian hot spring.</title>
        <authorList>
            <person name="Kusuma A.B."/>
            <person name="Putra K.E."/>
            <person name="Nafisah S."/>
            <person name="Loh J."/>
            <person name="Nouioui I."/>
            <person name="Goodfellow M."/>
        </authorList>
    </citation>
    <scope>NUCLEOTIDE SEQUENCE</scope>
    <source>
        <strain evidence="4">CSCA 57</strain>
    </source>
</reference>
<dbReference type="InterPro" id="IPR006439">
    <property type="entry name" value="HAD-SF_hydro_IA"/>
</dbReference>
<organism evidence="4 5">
    <name type="scientific">Actinospica durhamensis</name>
    <dbReference type="NCBI Taxonomy" id="1508375"/>
    <lineage>
        <taxon>Bacteria</taxon>
        <taxon>Bacillati</taxon>
        <taxon>Actinomycetota</taxon>
        <taxon>Actinomycetes</taxon>
        <taxon>Catenulisporales</taxon>
        <taxon>Actinospicaceae</taxon>
        <taxon>Actinospica</taxon>
    </lineage>
</organism>
<accession>A0A941ET50</accession>
<dbReference type="NCBIfam" id="TIGR01509">
    <property type="entry name" value="HAD-SF-IA-v3"/>
    <property type="match status" value="1"/>
</dbReference>
<keyword evidence="2" id="KW-0479">Metal-binding</keyword>
<dbReference type="InterPro" id="IPR036412">
    <property type="entry name" value="HAD-like_sf"/>
</dbReference>
<evidence type="ECO:0000256" key="1">
    <source>
        <dbReference type="ARBA" id="ARBA00006171"/>
    </source>
</evidence>
<dbReference type="AlphaFoldDB" id="A0A941ET50"/>
<dbReference type="InterPro" id="IPR023198">
    <property type="entry name" value="PGP-like_dom2"/>
</dbReference>
<dbReference type="PANTHER" id="PTHR18901:SF38">
    <property type="entry name" value="PSEUDOURIDINE-5'-PHOSPHATASE"/>
    <property type="match status" value="1"/>
</dbReference>
<keyword evidence="3 4" id="KW-0378">Hydrolase</keyword>
<dbReference type="SFLD" id="SFLDG01129">
    <property type="entry name" value="C1.5:_HAD__Beta-PGM__Phosphata"/>
    <property type="match status" value="1"/>
</dbReference>
<evidence type="ECO:0000313" key="5">
    <source>
        <dbReference type="Proteomes" id="UP000675781"/>
    </source>
</evidence>
<dbReference type="SUPFAM" id="SSF56784">
    <property type="entry name" value="HAD-like"/>
    <property type="match status" value="1"/>
</dbReference>
<dbReference type="Gene3D" id="1.10.150.240">
    <property type="entry name" value="Putative phosphatase, domain 2"/>
    <property type="match status" value="1"/>
</dbReference>
<comment type="caution">
    <text evidence="4">The sequence shown here is derived from an EMBL/GenBank/DDBJ whole genome shotgun (WGS) entry which is preliminary data.</text>
</comment>
<dbReference type="Proteomes" id="UP000675781">
    <property type="component" value="Unassembled WGS sequence"/>
</dbReference>
<dbReference type="PANTHER" id="PTHR18901">
    <property type="entry name" value="2-DEOXYGLUCOSE-6-PHOSPHATE PHOSPHATASE 2"/>
    <property type="match status" value="1"/>
</dbReference>
<dbReference type="FunFam" id="3.40.50.1000:FF:000036">
    <property type="entry name" value="HAD family hydrolase"/>
    <property type="match status" value="1"/>
</dbReference>
<dbReference type="PRINTS" id="PR00413">
    <property type="entry name" value="HADHALOGNASE"/>
</dbReference>
<dbReference type="CDD" id="cd16423">
    <property type="entry name" value="HAD_BPGM-like"/>
    <property type="match status" value="1"/>
</dbReference>
<evidence type="ECO:0000256" key="3">
    <source>
        <dbReference type="ARBA" id="ARBA00022801"/>
    </source>
</evidence>
<dbReference type="RefSeq" id="WP_212529143.1">
    <property type="nucleotide sequence ID" value="NZ_JAGSOG010000064.1"/>
</dbReference>
<dbReference type="SFLD" id="SFLDS00003">
    <property type="entry name" value="Haloacid_Dehalogenase"/>
    <property type="match status" value="1"/>
</dbReference>
<evidence type="ECO:0000256" key="2">
    <source>
        <dbReference type="ARBA" id="ARBA00022723"/>
    </source>
</evidence>
<sequence length="222" mass="23600">MTELRALVFDFDGLILDTETPEFGAWQDVFGQHGVPLVAAVWAHVIGSTDHGWDGTNEIALATGLAVDRDEVKARWRVRHAEMLAREVVRPGVVELVELAKARGLGLAIASSSPRAWVQGHLERLGLFAAFDAVATGDEVERTKPDPALYTLAVQRLGVPPASALALEDSPNGIRAAHAAGLRCVAVPNDVSRHLDVSAADLVLDSLAELDLDALPPARSGS</sequence>
<comment type="similarity">
    <text evidence="1">Belongs to the HAD-like hydrolase superfamily. CbbY/CbbZ/Gph/YieH family.</text>
</comment>
<dbReference type="GO" id="GO:0016787">
    <property type="term" value="F:hydrolase activity"/>
    <property type="evidence" value="ECO:0007669"/>
    <property type="project" value="UniProtKB-KW"/>
</dbReference>
<protein>
    <submittedName>
        <fullName evidence="4">HAD family hydrolase</fullName>
    </submittedName>
</protein>
<proteinExistence type="inferred from homology"/>
<gene>
    <name evidence="4" type="ORF">KDL01_15225</name>
</gene>
<dbReference type="GO" id="GO:0046872">
    <property type="term" value="F:metal ion binding"/>
    <property type="evidence" value="ECO:0007669"/>
    <property type="project" value="UniProtKB-KW"/>
</dbReference>
<name>A0A941ET50_9ACTN</name>